<proteinExistence type="predicted"/>
<name>A0A1N7NP95_9BACT</name>
<keyword evidence="8" id="KW-1185">Reference proteome</keyword>
<evidence type="ECO:0000256" key="6">
    <source>
        <dbReference type="SAM" id="Phobius"/>
    </source>
</evidence>
<evidence type="ECO:0000313" key="8">
    <source>
        <dbReference type="Proteomes" id="UP000186026"/>
    </source>
</evidence>
<dbReference type="InterPro" id="IPR050833">
    <property type="entry name" value="Poly_Biosynth_Transport"/>
</dbReference>
<keyword evidence="4 6" id="KW-1133">Transmembrane helix</keyword>
<feature type="transmembrane region" description="Helical" evidence="6">
    <location>
        <begin position="300"/>
        <end position="319"/>
    </location>
</feature>
<dbReference type="Proteomes" id="UP000186026">
    <property type="component" value="Unassembled WGS sequence"/>
</dbReference>
<accession>A0A1N7NP95</accession>
<dbReference type="EMBL" id="FTOP01000011">
    <property type="protein sequence ID" value="SIT00039.1"/>
    <property type="molecule type" value="Genomic_DNA"/>
</dbReference>
<evidence type="ECO:0000256" key="1">
    <source>
        <dbReference type="ARBA" id="ARBA00004651"/>
    </source>
</evidence>
<feature type="transmembrane region" description="Helical" evidence="6">
    <location>
        <begin position="115"/>
        <end position="134"/>
    </location>
</feature>
<sequence>MKKIAKQSILTTLSSYLGVLIGYFNVLWLLPYALQPEEIGIFRTIQDMGLLFVPFAQLGVGNGITRFYPKVKENQFSFFTFSIILSLIGFIIVLILFFIFKELIIQAFAQNSPEIIDFLAVVLLITLFSVLNTILDSFCRSFLKVAVPAFFREVILRLLSAVLVLTYLVRWIEFNSLMWGLALIYLIALLGMIGYMWKIKLFKLNFDFQAFPQGFLSDFMRFNLITLLGTTGAMLIMKIDSLMVTAMIGLDANAIYTIAFSIAVVIEMPRRAISQVVMPVVSDHFESNRLTEINQLYKQVAVHQLLICSFIFLAIWMNIDSLYHFVPNNAVYEAGKWVVLWIGLGKLTDVLFSINSEIIVFSKYYVFNITATVIMSIVVIVFNIILIPSFGIEGAAIASFIAMLLFNLIKYAYIKKRLNFDPFSMDILKTIGLIFGMAFIHYWTKDLLQPGLGSIILTLTLLIAVFAMGILVLKIATETRKRLFKKIKEVRS</sequence>
<evidence type="ECO:0000256" key="2">
    <source>
        <dbReference type="ARBA" id="ARBA00022475"/>
    </source>
</evidence>
<dbReference type="PANTHER" id="PTHR30250">
    <property type="entry name" value="PST FAMILY PREDICTED COLANIC ACID TRANSPORTER"/>
    <property type="match status" value="1"/>
</dbReference>
<evidence type="ECO:0000256" key="4">
    <source>
        <dbReference type="ARBA" id="ARBA00022989"/>
    </source>
</evidence>
<feature type="transmembrane region" description="Helical" evidence="6">
    <location>
        <begin position="334"/>
        <end position="352"/>
    </location>
</feature>
<protein>
    <submittedName>
        <fullName evidence="7">Membrane protein involved in the export of O-antigen and teichoic acid</fullName>
    </submittedName>
</protein>
<dbReference type="GO" id="GO:0005886">
    <property type="term" value="C:plasma membrane"/>
    <property type="evidence" value="ECO:0007669"/>
    <property type="project" value="UniProtKB-SubCell"/>
</dbReference>
<feature type="transmembrane region" description="Helical" evidence="6">
    <location>
        <begin position="50"/>
        <end position="69"/>
    </location>
</feature>
<organism evidence="7 8">
    <name type="scientific">Belliella pelovolcani</name>
    <dbReference type="NCBI Taxonomy" id="529505"/>
    <lineage>
        <taxon>Bacteria</taxon>
        <taxon>Pseudomonadati</taxon>
        <taxon>Bacteroidota</taxon>
        <taxon>Cytophagia</taxon>
        <taxon>Cytophagales</taxon>
        <taxon>Cyclobacteriaceae</taxon>
        <taxon>Belliella</taxon>
    </lineage>
</organism>
<dbReference type="OrthoDB" id="88014at2"/>
<feature type="transmembrane region" description="Helical" evidence="6">
    <location>
        <begin position="364"/>
        <end position="388"/>
    </location>
</feature>
<feature type="transmembrane region" description="Helical" evidence="6">
    <location>
        <begin position="76"/>
        <end position="100"/>
    </location>
</feature>
<evidence type="ECO:0000256" key="3">
    <source>
        <dbReference type="ARBA" id="ARBA00022692"/>
    </source>
</evidence>
<gene>
    <name evidence="7" type="ORF">SAMN05421761_11117</name>
</gene>
<dbReference type="RefSeq" id="WP_076501945.1">
    <property type="nucleotide sequence ID" value="NZ_FTOP01000011.1"/>
</dbReference>
<feature type="transmembrane region" description="Helical" evidence="6">
    <location>
        <begin position="9"/>
        <end position="30"/>
    </location>
</feature>
<evidence type="ECO:0000313" key="7">
    <source>
        <dbReference type="EMBL" id="SIT00039.1"/>
    </source>
</evidence>
<reference evidence="8" key="1">
    <citation type="submission" date="2017-01" db="EMBL/GenBank/DDBJ databases">
        <authorList>
            <person name="Varghese N."/>
            <person name="Submissions S."/>
        </authorList>
    </citation>
    <scope>NUCLEOTIDE SEQUENCE [LARGE SCALE GENOMIC DNA]</scope>
    <source>
        <strain evidence="8">DSM 46698</strain>
    </source>
</reference>
<dbReference type="AlphaFoldDB" id="A0A1N7NP95"/>
<keyword evidence="2" id="KW-1003">Cell membrane</keyword>
<feature type="transmembrane region" description="Helical" evidence="6">
    <location>
        <begin position="178"/>
        <end position="197"/>
    </location>
</feature>
<feature type="transmembrane region" description="Helical" evidence="6">
    <location>
        <begin position="243"/>
        <end position="266"/>
    </location>
</feature>
<evidence type="ECO:0000256" key="5">
    <source>
        <dbReference type="ARBA" id="ARBA00023136"/>
    </source>
</evidence>
<keyword evidence="5 6" id="KW-0472">Membrane</keyword>
<feature type="transmembrane region" description="Helical" evidence="6">
    <location>
        <begin position="154"/>
        <end position="172"/>
    </location>
</feature>
<dbReference type="PANTHER" id="PTHR30250:SF11">
    <property type="entry name" value="O-ANTIGEN TRANSPORTER-RELATED"/>
    <property type="match status" value="1"/>
</dbReference>
<feature type="transmembrane region" description="Helical" evidence="6">
    <location>
        <begin position="455"/>
        <end position="476"/>
    </location>
</feature>
<comment type="subcellular location">
    <subcellularLocation>
        <location evidence="1">Cell membrane</location>
        <topology evidence="1">Multi-pass membrane protein</topology>
    </subcellularLocation>
</comment>
<keyword evidence="3 6" id="KW-0812">Transmembrane</keyword>
<feature type="transmembrane region" description="Helical" evidence="6">
    <location>
        <begin position="394"/>
        <end position="414"/>
    </location>
</feature>
<feature type="transmembrane region" description="Helical" evidence="6">
    <location>
        <begin position="218"/>
        <end position="237"/>
    </location>
</feature>
<dbReference type="STRING" id="529505.SAMN05421761_11117"/>
<dbReference type="Pfam" id="PF01943">
    <property type="entry name" value="Polysacc_synt"/>
    <property type="match status" value="1"/>
</dbReference>
<feature type="transmembrane region" description="Helical" evidence="6">
    <location>
        <begin position="426"/>
        <end position="443"/>
    </location>
</feature>
<dbReference type="InterPro" id="IPR002797">
    <property type="entry name" value="Polysacc_synth"/>
</dbReference>